<accession>A0A8D8L021</accession>
<dbReference type="EMBL" id="HBUE01237356">
    <property type="protein sequence ID" value="CAG6547703.1"/>
    <property type="molecule type" value="Transcribed_RNA"/>
</dbReference>
<protein>
    <submittedName>
        <fullName evidence="1">(northern house mosquito) hypothetical protein</fullName>
    </submittedName>
</protein>
<proteinExistence type="predicted"/>
<name>A0A8D8L021_CULPI</name>
<dbReference type="AlphaFoldDB" id="A0A8D8L021"/>
<sequence>MSLSNSPEMNVCDFSISVTVFLMPFTSDISSFIRFSSSASTAELRGTLSCAARQPSEQKYGFDRNFGIAFSKTFLHLKCSHLWQWQHPIPFFGSQFFFSQLAQIISSSSDIANRSKTPSSTNNSKSAE</sequence>
<reference evidence="1" key="1">
    <citation type="submission" date="2021-05" db="EMBL/GenBank/DDBJ databases">
        <authorList>
            <person name="Alioto T."/>
            <person name="Alioto T."/>
            <person name="Gomez Garrido J."/>
        </authorList>
    </citation>
    <scope>NUCLEOTIDE SEQUENCE</scope>
</reference>
<organism evidence="1">
    <name type="scientific">Culex pipiens</name>
    <name type="common">House mosquito</name>
    <dbReference type="NCBI Taxonomy" id="7175"/>
    <lineage>
        <taxon>Eukaryota</taxon>
        <taxon>Metazoa</taxon>
        <taxon>Ecdysozoa</taxon>
        <taxon>Arthropoda</taxon>
        <taxon>Hexapoda</taxon>
        <taxon>Insecta</taxon>
        <taxon>Pterygota</taxon>
        <taxon>Neoptera</taxon>
        <taxon>Endopterygota</taxon>
        <taxon>Diptera</taxon>
        <taxon>Nematocera</taxon>
        <taxon>Culicoidea</taxon>
        <taxon>Culicidae</taxon>
        <taxon>Culicinae</taxon>
        <taxon>Culicini</taxon>
        <taxon>Culex</taxon>
        <taxon>Culex</taxon>
    </lineage>
</organism>
<evidence type="ECO:0000313" key="1">
    <source>
        <dbReference type="EMBL" id="CAG6599906.1"/>
    </source>
</evidence>
<dbReference type="EMBL" id="HBUE01344283">
    <property type="protein sequence ID" value="CAG6599906.1"/>
    <property type="molecule type" value="Transcribed_RNA"/>
</dbReference>